<dbReference type="Gene3D" id="3.40.50.1820">
    <property type="entry name" value="alpha/beta hydrolase"/>
    <property type="match status" value="1"/>
</dbReference>
<dbReference type="InterPro" id="IPR002018">
    <property type="entry name" value="CarbesteraseB"/>
</dbReference>
<dbReference type="PANTHER" id="PTHR11559">
    <property type="entry name" value="CARBOXYLESTERASE"/>
    <property type="match status" value="1"/>
</dbReference>
<dbReference type="InterPro" id="IPR019826">
    <property type="entry name" value="Carboxylesterase_B_AS"/>
</dbReference>
<dbReference type="GO" id="GO:0016787">
    <property type="term" value="F:hydrolase activity"/>
    <property type="evidence" value="ECO:0007669"/>
    <property type="project" value="UniProtKB-KW"/>
</dbReference>
<evidence type="ECO:0000256" key="1">
    <source>
        <dbReference type="ARBA" id="ARBA00005964"/>
    </source>
</evidence>
<evidence type="ECO:0000256" key="2">
    <source>
        <dbReference type="ARBA" id="ARBA00022801"/>
    </source>
</evidence>
<accession>A0A6L5GH00</accession>
<dbReference type="EMBL" id="WIAO01000060">
    <property type="protein sequence ID" value="MQM28836.1"/>
    <property type="molecule type" value="Genomic_DNA"/>
</dbReference>
<proteinExistence type="inferred from homology"/>
<dbReference type="PROSITE" id="PS00122">
    <property type="entry name" value="CARBOXYLESTERASE_B_1"/>
    <property type="match status" value="1"/>
</dbReference>
<dbReference type="EC" id="3.1.1.-" evidence="3"/>
<dbReference type="Proteomes" id="UP000477750">
    <property type="component" value="Unassembled WGS sequence"/>
</dbReference>
<sequence length="527" mass="55793">MNVEHRAKRFAVGLAAAGVAAAAIAYGSATAIAEPPADRAPTLVTTDLGRLQGAADGTVRSWLGVPYAAPPEGDLRWKSPQPAAAWEGVRDATEFAPACSQGIADMPAVPSEEEDCLYLNVYAPDTRRGDLPVMVWFHGGGNSYGAGSQYDPSQLVDEGRAVVVTVNYRQGLFGSMAHPALDEGGETTSGNYGLEDQQAALRWVRENAAAFGGDDGNVTVFGESGGGYDVCAHLTSPTSAGLFDKAIVQSAPCAADWALSREEGQARDIAVAEALCPEAETLEAVEACLRGLEPKALNEAVAGLYEVQPVEGGPVMPVATADAIAAGDVADVPVLIGVNRDEEQLMTGGQEILTGERITEEDYLAALEATFGEDADAVAAEYPVGAYENPAKALAAVQTDVNWAAPLSRTAAMLGEHTDVFVYELAATDTPWFGAFARPEWPVDSYHMVDVAFLFEPDFYEARTPGQEVVADAMAKAWTTFARTGDPDGRGRWTEGECAARAFTDDGVRRTDFAEVHHLEFWAGLQH</sequence>
<protein>
    <recommendedName>
        <fullName evidence="3">Carboxylic ester hydrolase</fullName>
        <ecNumber evidence="3">3.1.1.-</ecNumber>
    </recommendedName>
</protein>
<dbReference type="SUPFAM" id="SSF53474">
    <property type="entry name" value="alpha/beta-Hydrolases"/>
    <property type="match status" value="1"/>
</dbReference>
<dbReference type="InterPro" id="IPR029058">
    <property type="entry name" value="AB_hydrolase_fold"/>
</dbReference>
<feature type="chain" id="PRO_5027133187" description="Carboxylic ester hydrolase" evidence="3">
    <location>
        <begin position="34"/>
        <end position="527"/>
    </location>
</feature>
<keyword evidence="2 3" id="KW-0378">Hydrolase</keyword>
<comment type="caution">
    <text evidence="5">The sequence shown here is derived from an EMBL/GenBank/DDBJ whole genome shotgun (WGS) entry which is preliminary data.</text>
</comment>
<evidence type="ECO:0000256" key="3">
    <source>
        <dbReference type="RuleBase" id="RU361235"/>
    </source>
</evidence>
<dbReference type="AlphaFoldDB" id="A0A6L5GH00"/>
<name>A0A6L5GH00_9ACTN</name>
<gene>
    <name evidence="5" type="ORF">GFD30_25220</name>
</gene>
<dbReference type="PROSITE" id="PS00941">
    <property type="entry name" value="CARBOXYLESTERASE_B_2"/>
    <property type="match status" value="1"/>
</dbReference>
<evidence type="ECO:0000259" key="4">
    <source>
        <dbReference type="Pfam" id="PF00135"/>
    </source>
</evidence>
<dbReference type="InterPro" id="IPR050309">
    <property type="entry name" value="Type-B_Carboxylest/Lipase"/>
</dbReference>
<feature type="domain" description="Carboxylesterase type B" evidence="4">
    <location>
        <begin position="42"/>
        <end position="493"/>
    </location>
</feature>
<dbReference type="RefSeq" id="WP_153027917.1">
    <property type="nucleotide sequence ID" value="NZ_WIAO01000060.1"/>
</dbReference>
<keyword evidence="6" id="KW-1185">Reference proteome</keyword>
<comment type="similarity">
    <text evidence="1 3">Belongs to the type-B carboxylesterase/lipase family.</text>
</comment>
<keyword evidence="3" id="KW-0732">Signal</keyword>
<feature type="signal peptide" evidence="3">
    <location>
        <begin position="1"/>
        <end position="33"/>
    </location>
</feature>
<organism evidence="5 6">
    <name type="scientific">Glycomyces albidus</name>
    <dbReference type="NCBI Taxonomy" id="2656774"/>
    <lineage>
        <taxon>Bacteria</taxon>
        <taxon>Bacillati</taxon>
        <taxon>Actinomycetota</taxon>
        <taxon>Actinomycetes</taxon>
        <taxon>Glycomycetales</taxon>
        <taxon>Glycomycetaceae</taxon>
        <taxon>Glycomyces</taxon>
    </lineage>
</organism>
<dbReference type="Pfam" id="PF00135">
    <property type="entry name" value="COesterase"/>
    <property type="match status" value="1"/>
</dbReference>
<evidence type="ECO:0000313" key="6">
    <source>
        <dbReference type="Proteomes" id="UP000477750"/>
    </source>
</evidence>
<reference evidence="5 6" key="1">
    <citation type="submission" date="2019-10" db="EMBL/GenBank/DDBJ databases">
        <title>Glycomyces albidus sp. nov., a novel actinomycete isolated from rhizosphere soil of wheat (Triticum aestivum L.).</title>
        <authorList>
            <person name="Qian L."/>
        </authorList>
    </citation>
    <scope>NUCLEOTIDE SEQUENCE [LARGE SCALE GENOMIC DNA]</scope>
    <source>
        <strain evidence="5 6">NEAU-7082</strain>
    </source>
</reference>
<evidence type="ECO:0000313" key="5">
    <source>
        <dbReference type="EMBL" id="MQM28836.1"/>
    </source>
</evidence>
<dbReference type="InterPro" id="IPR019819">
    <property type="entry name" value="Carboxylesterase_B_CS"/>
</dbReference>